<keyword evidence="10" id="KW-1185">Reference proteome</keyword>
<dbReference type="PANTHER" id="PTHR43163">
    <property type="entry name" value="DIPEPTIDE TRANSPORT SYSTEM PERMEASE PROTEIN DPPB-RELATED"/>
    <property type="match status" value="1"/>
</dbReference>
<dbReference type="OrthoDB" id="9807402at2"/>
<name>A0A059XX28_9BACT</name>
<dbReference type="InterPro" id="IPR045621">
    <property type="entry name" value="BPD_transp_1_N"/>
</dbReference>
<feature type="transmembrane region" description="Helical" evidence="7">
    <location>
        <begin position="288"/>
        <end position="314"/>
    </location>
</feature>
<evidence type="ECO:0000256" key="1">
    <source>
        <dbReference type="ARBA" id="ARBA00004651"/>
    </source>
</evidence>
<evidence type="ECO:0000256" key="2">
    <source>
        <dbReference type="ARBA" id="ARBA00022448"/>
    </source>
</evidence>
<accession>A0A059XX28</accession>
<dbReference type="PANTHER" id="PTHR43163:SF9">
    <property type="entry name" value="ABC TRANSPORTER PERMEASE PROTEIN"/>
    <property type="match status" value="1"/>
</dbReference>
<comment type="similarity">
    <text evidence="7">Belongs to the binding-protein-dependent transport system permease family.</text>
</comment>
<dbReference type="Gene3D" id="1.10.3720.10">
    <property type="entry name" value="MetI-like"/>
    <property type="match status" value="1"/>
</dbReference>
<evidence type="ECO:0000256" key="4">
    <source>
        <dbReference type="ARBA" id="ARBA00022692"/>
    </source>
</evidence>
<dbReference type="Proteomes" id="UP000027059">
    <property type="component" value="Chromosome"/>
</dbReference>
<evidence type="ECO:0000256" key="7">
    <source>
        <dbReference type="RuleBase" id="RU363032"/>
    </source>
</evidence>
<comment type="subcellular location">
    <subcellularLocation>
        <location evidence="1 7">Cell membrane</location>
        <topology evidence="1 7">Multi-pass membrane protein</topology>
    </subcellularLocation>
</comment>
<keyword evidence="4 7" id="KW-0812">Transmembrane</keyword>
<dbReference type="RefSeq" id="WP_014959852.1">
    <property type="nucleotide sequence ID" value="NZ_CP007243.1"/>
</dbReference>
<dbReference type="Pfam" id="PF00528">
    <property type="entry name" value="BPD_transp_1"/>
    <property type="match status" value="1"/>
</dbReference>
<evidence type="ECO:0000256" key="6">
    <source>
        <dbReference type="ARBA" id="ARBA00023136"/>
    </source>
</evidence>
<reference evidence="10" key="1">
    <citation type="submission" date="2014-02" db="EMBL/GenBank/DDBJ databases">
        <title>Complete genome sequence and comparative genomic analysis of the nitrogen-fixing bacterium Leptospirillum ferriphilum YSK.</title>
        <authorList>
            <person name="Guo X."/>
            <person name="Yin H."/>
            <person name="Liang Y."/>
            <person name="Hu Q."/>
            <person name="Ma L."/>
            <person name="Xiao Y."/>
            <person name="Zhang X."/>
            <person name="Qiu G."/>
            <person name="Liu X."/>
        </authorList>
    </citation>
    <scope>NUCLEOTIDE SEQUENCE [LARGE SCALE GENOMIC DNA]</scope>
    <source>
        <strain evidence="10">YSK</strain>
    </source>
</reference>
<dbReference type="AlphaFoldDB" id="A0A059XX28"/>
<evidence type="ECO:0000256" key="5">
    <source>
        <dbReference type="ARBA" id="ARBA00022989"/>
    </source>
</evidence>
<dbReference type="GO" id="GO:0055085">
    <property type="term" value="P:transmembrane transport"/>
    <property type="evidence" value="ECO:0007669"/>
    <property type="project" value="InterPro"/>
</dbReference>
<reference evidence="9 10" key="2">
    <citation type="journal article" date="2015" name="Biomed. Res. Int.">
        <title>Effects of Arsenite Resistance on the Growth and Functional Gene Expression of Leptospirillum ferriphilum and Acidithiobacillus thiooxidans in Pure Culture and Coculture.</title>
        <authorList>
            <person name="Jiang H."/>
            <person name="Liang Y."/>
            <person name="Yin H."/>
            <person name="Xiao Y."/>
            <person name="Guo X."/>
            <person name="Xu Y."/>
            <person name="Hu Q."/>
            <person name="Liu H."/>
            <person name="Liu X."/>
        </authorList>
    </citation>
    <scope>NUCLEOTIDE SEQUENCE [LARGE SCALE GENOMIC DNA]</scope>
    <source>
        <strain evidence="9 10">YSK</strain>
    </source>
</reference>
<feature type="transmembrane region" description="Helical" evidence="7">
    <location>
        <begin position="246"/>
        <end position="268"/>
    </location>
</feature>
<evidence type="ECO:0000313" key="10">
    <source>
        <dbReference type="Proteomes" id="UP000027059"/>
    </source>
</evidence>
<dbReference type="SUPFAM" id="SSF161098">
    <property type="entry name" value="MetI-like"/>
    <property type="match status" value="1"/>
</dbReference>
<feature type="transmembrane region" description="Helical" evidence="7">
    <location>
        <begin position="96"/>
        <end position="120"/>
    </location>
</feature>
<proteinExistence type="inferred from homology"/>
<sequence>MIRMILIRFVHFLVVLSGILFLSFLLIHLAPGNFLSQMAMNPQVSPAIIRQLKALYGLDKPFYVQFFDWVVAVFHGNLGYSFSYHLSVVQLLASRIPLTLLLTVTAVILSWGMALPFAVYGASRPGGWLDKTLTSFSYLSISIPSFFLALLGVLLAGATGWFPIGGAHSEASSSSGGLSGLGDLLRHLILPAMTLALGSFGVLYRLMRSSVLEVRSKPYFAAARARGLSVGTLRVRYLFRNALNPLITVFGMELGGLLSGAAFVEMVYAWPGMGRLMLHAVMTEDLYLVMGGILAGSLMLLSGNILADALLYFLDPRSREGFSI</sequence>
<protein>
    <submittedName>
        <fullName evidence="9">ABC transporter substrate-binding protein</fullName>
    </submittedName>
</protein>
<feature type="transmembrane region" description="Helical" evidence="7">
    <location>
        <begin position="184"/>
        <end position="207"/>
    </location>
</feature>
<dbReference type="InterPro" id="IPR000515">
    <property type="entry name" value="MetI-like"/>
</dbReference>
<feature type="transmembrane region" description="Helical" evidence="7">
    <location>
        <begin position="141"/>
        <end position="164"/>
    </location>
</feature>
<feature type="transmembrane region" description="Helical" evidence="7">
    <location>
        <begin position="12"/>
        <end position="30"/>
    </location>
</feature>
<gene>
    <name evidence="9" type="ORF">Y981_00470</name>
</gene>
<dbReference type="InterPro" id="IPR035906">
    <property type="entry name" value="MetI-like_sf"/>
</dbReference>
<dbReference type="Pfam" id="PF19300">
    <property type="entry name" value="BPD_transp_1_N"/>
    <property type="match status" value="1"/>
</dbReference>
<evidence type="ECO:0000256" key="3">
    <source>
        <dbReference type="ARBA" id="ARBA00022475"/>
    </source>
</evidence>
<keyword evidence="3" id="KW-1003">Cell membrane</keyword>
<dbReference type="GO" id="GO:0005886">
    <property type="term" value="C:plasma membrane"/>
    <property type="evidence" value="ECO:0007669"/>
    <property type="project" value="UniProtKB-SubCell"/>
</dbReference>
<organism evidence="9 10">
    <name type="scientific">Leptospirillum ferriphilum YSK</name>
    <dbReference type="NCBI Taxonomy" id="1441628"/>
    <lineage>
        <taxon>Bacteria</taxon>
        <taxon>Pseudomonadati</taxon>
        <taxon>Nitrospirota</taxon>
        <taxon>Nitrospiria</taxon>
        <taxon>Nitrospirales</taxon>
        <taxon>Nitrospiraceae</taxon>
        <taxon>Leptospirillum</taxon>
    </lineage>
</organism>
<dbReference type="EMBL" id="CP007243">
    <property type="protein sequence ID" value="AIA29846.1"/>
    <property type="molecule type" value="Genomic_DNA"/>
</dbReference>
<dbReference type="PROSITE" id="PS50928">
    <property type="entry name" value="ABC_TM1"/>
    <property type="match status" value="1"/>
</dbReference>
<keyword evidence="6 7" id="KW-0472">Membrane</keyword>
<feature type="domain" description="ABC transmembrane type-1" evidence="8">
    <location>
        <begin position="96"/>
        <end position="311"/>
    </location>
</feature>
<evidence type="ECO:0000313" key="9">
    <source>
        <dbReference type="EMBL" id="AIA29846.1"/>
    </source>
</evidence>
<keyword evidence="5 7" id="KW-1133">Transmembrane helix</keyword>
<dbReference type="KEGG" id="lfp:Y981_00470"/>
<evidence type="ECO:0000259" key="8">
    <source>
        <dbReference type="PROSITE" id="PS50928"/>
    </source>
</evidence>
<dbReference type="HOGENOM" id="CLU_036879_1_0_0"/>
<dbReference type="CDD" id="cd06261">
    <property type="entry name" value="TM_PBP2"/>
    <property type="match status" value="1"/>
</dbReference>
<keyword evidence="2 7" id="KW-0813">Transport</keyword>